<gene>
    <name evidence="1" type="ORF">ASZ90_012953</name>
</gene>
<dbReference type="InterPro" id="IPR036188">
    <property type="entry name" value="FAD/NAD-bd_sf"/>
</dbReference>
<dbReference type="PANTHER" id="PTHR42685:SF18">
    <property type="entry name" value="DIGERANYLGERANYLGLYCEROPHOSPHOLIPID REDUCTASE"/>
    <property type="match status" value="1"/>
</dbReference>
<dbReference type="NCBIfam" id="TIGR02032">
    <property type="entry name" value="GG-red-SF"/>
    <property type="match status" value="1"/>
</dbReference>
<dbReference type="Gene3D" id="3.50.50.60">
    <property type="entry name" value="FAD/NAD(P)-binding domain"/>
    <property type="match status" value="1"/>
</dbReference>
<dbReference type="SUPFAM" id="SSF51905">
    <property type="entry name" value="FAD/NAD(P)-binding domain"/>
    <property type="match status" value="1"/>
</dbReference>
<sequence>MSILKERFDVAVIGAGPAGSMAAKYAAKSGANAVILEEHPAVGWPVECAGLLGLGALAESELPGSSFVLRRMKGAAIYSPGGNRLDFKAQDPRASVVDRRLFDRAAACEALHEGVEMRLCSPVRRIRREGEESVLSIGGGDEIRASIVISAEGVRGRLARQAGIMPPELVLSGAQLELPFAVEDPESVEVHLGAAPGLFAWVIPTGEETARIGLCARERGCEHLKRFLGQEVIRKRILGSATTINVGGLPLGPPPVTVAQGLLVVGDAAGQVKPTSGGGIYPGLVAAKIAGGVAAAAAMEGDGSAQRLQEYDRIWRANLGRELEIGMRANRMLNRMSAKECDELVNYLAGRPALIKTIEEHGDIDRPSSLMIKMLFHLDWDGLKLAGLLRYALG</sequence>
<keyword evidence="1" id="KW-0560">Oxidoreductase</keyword>
<dbReference type="InterPro" id="IPR050407">
    <property type="entry name" value="Geranylgeranyl_reductase"/>
</dbReference>
<protein>
    <submittedName>
        <fullName evidence="1">Geranylgeranyl diphosphate reductase</fullName>
        <ecNumber evidence="1">1.3.1.83</ecNumber>
    </submittedName>
</protein>
<dbReference type="GO" id="GO:0102067">
    <property type="term" value="F:geranylgeranyl diphosphate reductase activity"/>
    <property type="evidence" value="ECO:0007669"/>
    <property type="project" value="UniProtKB-EC"/>
</dbReference>
<dbReference type="EMBL" id="LNQE01001447">
    <property type="protein sequence ID" value="KUG17353.1"/>
    <property type="molecule type" value="Genomic_DNA"/>
</dbReference>
<reference evidence="1" key="1">
    <citation type="journal article" date="2015" name="Proc. Natl. Acad. Sci. U.S.A.">
        <title>Networks of energetic and metabolic interactions define dynamics in microbial communities.</title>
        <authorList>
            <person name="Embree M."/>
            <person name="Liu J.K."/>
            <person name="Al-Bassam M.M."/>
            <person name="Zengler K."/>
        </authorList>
    </citation>
    <scope>NUCLEOTIDE SEQUENCE</scope>
</reference>
<dbReference type="PANTHER" id="PTHR42685">
    <property type="entry name" value="GERANYLGERANYL DIPHOSPHATE REDUCTASE"/>
    <property type="match status" value="1"/>
</dbReference>
<name>A0A0W8F912_9ZZZZ</name>
<comment type="caution">
    <text evidence="1">The sequence shown here is derived from an EMBL/GenBank/DDBJ whole genome shotgun (WGS) entry which is preliminary data.</text>
</comment>
<evidence type="ECO:0000313" key="1">
    <source>
        <dbReference type="EMBL" id="KUG17353.1"/>
    </source>
</evidence>
<proteinExistence type="predicted"/>
<dbReference type="Pfam" id="PF05834">
    <property type="entry name" value="Lycopene_cycl"/>
    <property type="match status" value="1"/>
</dbReference>
<dbReference type="EC" id="1.3.1.83" evidence="1"/>
<accession>A0A0W8F912</accession>
<dbReference type="AlphaFoldDB" id="A0A0W8F912"/>
<dbReference type="InterPro" id="IPR011777">
    <property type="entry name" value="Geranylgeranyl_Rdtase_fam"/>
</dbReference>
<dbReference type="PRINTS" id="PR00420">
    <property type="entry name" value="RNGMNOXGNASE"/>
</dbReference>
<dbReference type="Gene3D" id="3.30.9.10">
    <property type="entry name" value="D-Amino Acid Oxidase, subunit A, domain 2"/>
    <property type="match status" value="1"/>
</dbReference>
<organism evidence="1">
    <name type="scientific">hydrocarbon metagenome</name>
    <dbReference type="NCBI Taxonomy" id="938273"/>
    <lineage>
        <taxon>unclassified sequences</taxon>
        <taxon>metagenomes</taxon>
        <taxon>ecological metagenomes</taxon>
    </lineage>
</organism>